<proteinExistence type="predicted"/>
<evidence type="ECO:0000313" key="2">
    <source>
        <dbReference type="EMBL" id="VAW08963.1"/>
    </source>
</evidence>
<protein>
    <recommendedName>
        <fullName evidence="3">AzlD domain-containing protein</fullName>
    </recommendedName>
</protein>
<accession>A0A3B0SYD1</accession>
<sequence length="102" mass="10739">MTAWLVVISAGIATFGLRFAFIALFGRVTMPGWLERALAYVAPSVLAAITLPAIVAPGGTFSLWNPFIPAAIVGGIAAWLTRSIGGAIIAGLIALWLIQWLF</sequence>
<evidence type="ECO:0000256" key="1">
    <source>
        <dbReference type="SAM" id="Phobius"/>
    </source>
</evidence>
<dbReference type="AlphaFoldDB" id="A0A3B0SYD1"/>
<feature type="transmembrane region" description="Helical" evidence="1">
    <location>
        <begin position="6"/>
        <end position="25"/>
    </location>
</feature>
<name>A0A3B0SYD1_9ZZZZ</name>
<evidence type="ECO:0008006" key="3">
    <source>
        <dbReference type="Google" id="ProtNLM"/>
    </source>
</evidence>
<dbReference type="EMBL" id="UOEI01000658">
    <property type="protein sequence ID" value="VAW08963.1"/>
    <property type="molecule type" value="Genomic_DNA"/>
</dbReference>
<organism evidence="2">
    <name type="scientific">hydrothermal vent metagenome</name>
    <dbReference type="NCBI Taxonomy" id="652676"/>
    <lineage>
        <taxon>unclassified sequences</taxon>
        <taxon>metagenomes</taxon>
        <taxon>ecological metagenomes</taxon>
    </lineage>
</organism>
<keyword evidence="1" id="KW-0472">Membrane</keyword>
<gene>
    <name evidence="2" type="ORF">MNBD_ACTINO01-1031</name>
</gene>
<keyword evidence="1" id="KW-0812">Transmembrane</keyword>
<reference evidence="2" key="1">
    <citation type="submission" date="2018-06" db="EMBL/GenBank/DDBJ databases">
        <authorList>
            <person name="Zhirakovskaya E."/>
        </authorList>
    </citation>
    <scope>NUCLEOTIDE SEQUENCE</scope>
</reference>
<feature type="transmembrane region" description="Helical" evidence="1">
    <location>
        <begin position="67"/>
        <end position="98"/>
    </location>
</feature>
<dbReference type="InterPro" id="IPR008407">
    <property type="entry name" value="Brnchd-chn_aa_trnsp_AzlD"/>
</dbReference>
<dbReference type="Pfam" id="PF05437">
    <property type="entry name" value="AzlD"/>
    <property type="match status" value="1"/>
</dbReference>
<feature type="transmembrane region" description="Helical" evidence="1">
    <location>
        <begin position="37"/>
        <end position="55"/>
    </location>
</feature>
<keyword evidence="1" id="KW-1133">Transmembrane helix</keyword>